<dbReference type="Proteomes" id="UP001148018">
    <property type="component" value="Unassembled WGS sequence"/>
</dbReference>
<feature type="compositionally biased region" description="Basic and acidic residues" evidence="1">
    <location>
        <begin position="64"/>
        <end position="105"/>
    </location>
</feature>
<reference evidence="2" key="1">
    <citation type="submission" date="2022-07" db="EMBL/GenBank/DDBJ databases">
        <title>Chromosome-level genome of Muraenolepis orangiensis.</title>
        <authorList>
            <person name="Kim J."/>
        </authorList>
    </citation>
    <scope>NUCLEOTIDE SEQUENCE</scope>
    <source>
        <strain evidence="2">KU_S4_2022</strain>
        <tissue evidence="2">Muscle</tissue>
    </source>
</reference>
<name>A0A9Q0DQD2_9TELE</name>
<evidence type="ECO:0000313" key="2">
    <source>
        <dbReference type="EMBL" id="KAJ3593734.1"/>
    </source>
</evidence>
<sequence length="154" mass="17590">MTGGSRRAAGTLLLSNHKHHAALLPVNPQSEGHRVDTQYTVERRRGEERGGEGRREEESVGEGRGGERRRDEERGGEGRRGEERGGEGRRGEGRRGEERRTEKRKGERRRVWKEVWREERRGGGMSGCSAMLSSHPGRDDTMTHLQHSRLQDMR</sequence>
<comment type="caution">
    <text evidence="2">The sequence shown here is derived from an EMBL/GenBank/DDBJ whole genome shotgun (WGS) entry which is preliminary data.</text>
</comment>
<evidence type="ECO:0000313" key="3">
    <source>
        <dbReference type="Proteomes" id="UP001148018"/>
    </source>
</evidence>
<feature type="compositionally biased region" description="Basic and acidic residues" evidence="1">
    <location>
        <begin position="31"/>
        <end position="58"/>
    </location>
</feature>
<protein>
    <submittedName>
        <fullName evidence="2">Uncharacterized protein</fullName>
    </submittedName>
</protein>
<accession>A0A9Q0DQD2</accession>
<organism evidence="2 3">
    <name type="scientific">Muraenolepis orangiensis</name>
    <name type="common">Patagonian moray cod</name>
    <dbReference type="NCBI Taxonomy" id="630683"/>
    <lineage>
        <taxon>Eukaryota</taxon>
        <taxon>Metazoa</taxon>
        <taxon>Chordata</taxon>
        <taxon>Craniata</taxon>
        <taxon>Vertebrata</taxon>
        <taxon>Euteleostomi</taxon>
        <taxon>Actinopterygii</taxon>
        <taxon>Neopterygii</taxon>
        <taxon>Teleostei</taxon>
        <taxon>Neoteleostei</taxon>
        <taxon>Acanthomorphata</taxon>
        <taxon>Zeiogadaria</taxon>
        <taxon>Gadariae</taxon>
        <taxon>Gadiformes</taxon>
        <taxon>Muraenolepidoidei</taxon>
        <taxon>Muraenolepididae</taxon>
        <taxon>Muraenolepis</taxon>
    </lineage>
</organism>
<proteinExistence type="predicted"/>
<dbReference type="AlphaFoldDB" id="A0A9Q0DQD2"/>
<dbReference type="EMBL" id="JANIIK010000112">
    <property type="protein sequence ID" value="KAJ3593734.1"/>
    <property type="molecule type" value="Genomic_DNA"/>
</dbReference>
<keyword evidence="3" id="KW-1185">Reference proteome</keyword>
<feature type="compositionally biased region" description="Basic and acidic residues" evidence="1">
    <location>
        <begin position="112"/>
        <end position="122"/>
    </location>
</feature>
<feature type="region of interest" description="Disordered" evidence="1">
    <location>
        <begin position="1"/>
        <end position="154"/>
    </location>
</feature>
<feature type="non-terminal residue" evidence="2">
    <location>
        <position position="154"/>
    </location>
</feature>
<evidence type="ECO:0000256" key="1">
    <source>
        <dbReference type="SAM" id="MobiDB-lite"/>
    </source>
</evidence>
<gene>
    <name evidence="2" type="ORF">NHX12_006068</name>
</gene>